<dbReference type="PANTHER" id="PTHR12253">
    <property type="entry name" value="RH14732P"/>
    <property type="match status" value="1"/>
</dbReference>
<reference evidence="15" key="1">
    <citation type="submission" date="2021-11" db="EMBL/GenBank/DDBJ databases">
        <authorList>
            <person name="Schell T."/>
        </authorList>
    </citation>
    <scope>NUCLEOTIDE SEQUENCE</scope>
    <source>
        <strain evidence="15">M5</strain>
    </source>
</reference>
<keyword evidence="9" id="KW-0442">Lipid degradation</keyword>
<dbReference type="AlphaFoldDB" id="A0A8J2RQ25"/>
<evidence type="ECO:0000313" key="15">
    <source>
        <dbReference type="EMBL" id="CAH0107419.1"/>
    </source>
</evidence>
<evidence type="ECO:0000256" key="12">
    <source>
        <dbReference type="ARBA" id="ARBA00029903"/>
    </source>
</evidence>
<keyword evidence="16" id="KW-1185">Reference proteome</keyword>
<dbReference type="Pfam" id="PF05826">
    <property type="entry name" value="Phospholip_A2_2"/>
    <property type="match status" value="1"/>
</dbReference>
<dbReference type="GO" id="GO:0005576">
    <property type="term" value="C:extracellular region"/>
    <property type="evidence" value="ECO:0007669"/>
    <property type="project" value="UniProtKB-SubCell"/>
</dbReference>
<proteinExistence type="predicted"/>
<evidence type="ECO:0000256" key="9">
    <source>
        <dbReference type="ARBA" id="ARBA00022963"/>
    </source>
</evidence>
<evidence type="ECO:0000256" key="8">
    <source>
        <dbReference type="ARBA" id="ARBA00022837"/>
    </source>
</evidence>
<comment type="subcellular location">
    <subcellularLocation>
        <location evidence="2">Secreted</location>
    </subcellularLocation>
</comment>
<evidence type="ECO:0000256" key="5">
    <source>
        <dbReference type="ARBA" id="ARBA00022525"/>
    </source>
</evidence>
<dbReference type="GO" id="GO:0004623">
    <property type="term" value="F:phospholipase A2 activity"/>
    <property type="evidence" value="ECO:0007669"/>
    <property type="project" value="UniProtKB-EC"/>
</dbReference>
<feature type="chain" id="PRO_5035192886" description="Phospholipase A2" evidence="13">
    <location>
        <begin position="17"/>
        <end position="241"/>
    </location>
</feature>
<dbReference type="InterPro" id="IPR016090">
    <property type="entry name" value="PLA2-like_dom"/>
</dbReference>
<organism evidence="15 16">
    <name type="scientific">Daphnia galeata</name>
    <dbReference type="NCBI Taxonomy" id="27404"/>
    <lineage>
        <taxon>Eukaryota</taxon>
        <taxon>Metazoa</taxon>
        <taxon>Ecdysozoa</taxon>
        <taxon>Arthropoda</taxon>
        <taxon>Crustacea</taxon>
        <taxon>Branchiopoda</taxon>
        <taxon>Diplostraca</taxon>
        <taxon>Cladocera</taxon>
        <taxon>Anomopoda</taxon>
        <taxon>Daphniidae</taxon>
        <taxon>Daphnia</taxon>
    </lineage>
</organism>
<dbReference type="CDD" id="cd04704">
    <property type="entry name" value="PLA2_bee_venom_like"/>
    <property type="match status" value="1"/>
</dbReference>
<dbReference type="OrthoDB" id="10059604at2759"/>
<evidence type="ECO:0000256" key="10">
    <source>
        <dbReference type="ARBA" id="ARBA00023098"/>
    </source>
</evidence>
<protein>
    <recommendedName>
        <fullName evidence="4">Phospholipase A2</fullName>
        <ecNumber evidence="3">3.1.1.4</ecNumber>
    </recommendedName>
    <alternativeName>
        <fullName evidence="12">Phosphatidylcholine 2-acylhydrolase</fullName>
    </alternativeName>
</protein>
<keyword evidence="5" id="KW-0964">Secreted</keyword>
<comment type="cofactor">
    <cofactor evidence="1">
        <name>Ca(2+)</name>
        <dbReference type="ChEBI" id="CHEBI:29108"/>
    </cofactor>
</comment>
<keyword evidence="8" id="KW-0106">Calcium</keyword>
<keyword evidence="6" id="KW-0479">Metal-binding</keyword>
<dbReference type="SMART" id="SM00085">
    <property type="entry name" value="PA2c"/>
    <property type="match status" value="1"/>
</dbReference>
<name>A0A8J2RQ25_9CRUS</name>
<keyword evidence="7" id="KW-0378">Hydrolase</keyword>
<evidence type="ECO:0000256" key="2">
    <source>
        <dbReference type="ARBA" id="ARBA00004613"/>
    </source>
</evidence>
<evidence type="ECO:0000256" key="7">
    <source>
        <dbReference type="ARBA" id="ARBA00022801"/>
    </source>
</evidence>
<dbReference type="GO" id="GO:0050482">
    <property type="term" value="P:arachidonate secretion"/>
    <property type="evidence" value="ECO:0007669"/>
    <property type="project" value="InterPro"/>
</dbReference>
<comment type="caution">
    <text evidence="15">The sequence shown here is derived from an EMBL/GenBank/DDBJ whole genome shotgun (WGS) entry which is preliminary data.</text>
</comment>
<evidence type="ECO:0000256" key="11">
    <source>
        <dbReference type="ARBA" id="ARBA00023157"/>
    </source>
</evidence>
<dbReference type="InterPro" id="IPR036444">
    <property type="entry name" value="PLipase_A2_dom_sf"/>
</dbReference>
<dbReference type="SUPFAM" id="SSF48619">
    <property type="entry name" value="Phospholipase A2, PLA2"/>
    <property type="match status" value="1"/>
</dbReference>
<evidence type="ECO:0000256" key="6">
    <source>
        <dbReference type="ARBA" id="ARBA00022723"/>
    </source>
</evidence>
<feature type="domain" description="Phospholipase A2-like central" evidence="14">
    <location>
        <begin position="89"/>
        <end position="214"/>
    </location>
</feature>
<gene>
    <name evidence="15" type="ORF">DGAL_LOCUS10715</name>
</gene>
<dbReference type="GO" id="GO:0046872">
    <property type="term" value="F:metal ion binding"/>
    <property type="evidence" value="ECO:0007669"/>
    <property type="project" value="UniProtKB-KW"/>
</dbReference>
<evidence type="ECO:0000256" key="13">
    <source>
        <dbReference type="SAM" id="SignalP"/>
    </source>
</evidence>
<dbReference type="Proteomes" id="UP000789390">
    <property type="component" value="Unassembled WGS sequence"/>
</dbReference>
<evidence type="ECO:0000256" key="4">
    <source>
        <dbReference type="ARBA" id="ARBA00021721"/>
    </source>
</evidence>
<evidence type="ECO:0000256" key="1">
    <source>
        <dbReference type="ARBA" id="ARBA00001913"/>
    </source>
</evidence>
<feature type="signal peptide" evidence="13">
    <location>
        <begin position="1"/>
        <end position="16"/>
    </location>
</feature>
<dbReference type="Gene3D" id="1.20.90.10">
    <property type="entry name" value="Phospholipase A2 domain"/>
    <property type="match status" value="1"/>
</dbReference>
<dbReference type="EMBL" id="CAKKLH010000268">
    <property type="protein sequence ID" value="CAH0107419.1"/>
    <property type="molecule type" value="Genomic_DNA"/>
</dbReference>
<dbReference type="EC" id="3.1.1.4" evidence="3"/>
<sequence>MRILIVVLSLFQAIIATTSNFSTTNELLILDGHPFGRRAVLVSSDHNEPCQFFGQNDQIDYIENLPDRPPIRMVNQQEWSKVFADCQEQLQSLNHTPNPSDIHFIYPGTKWCGPGNIANSYDDLGTRVATDMCCRDHDNCDDHLNPGSCKNGLCNTSIFTKSNCRCDEKLRECLLNSNDRASTPVGLIYFNVAAVSCYTQSPDCLNKDFKRRERKYSRDLPVDPNGWCFIRPESFRKSKRL</sequence>
<evidence type="ECO:0000313" key="16">
    <source>
        <dbReference type="Proteomes" id="UP000789390"/>
    </source>
</evidence>
<keyword evidence="11" id="KW-1015">Disulfide bond</keyword>
<dbReference type="GO" id="GO:0006644">
    <property type="term" value="P:phospholipid metabolic process"/>
    <property type="evidence" value="ECO:0007669"/>
    <property type="project" value="InterPro"/>
</dbReference>
<evidence type="ECO:0000259" key="14">
    <source>
        <dbReference type="SMART" id="SM00085"/>
    </source>
</evidence>
<dbReference type="PROSITE" id="PS00118">
    <property type="entry name" value="PA2_HIS"/>
    <property type="match status" value="1"/>
</dbReference>
<keyword evidence="10" id="KW-0443">Lipid metabolism</keyword>
<dbReference type="InterPro" id="IPR033113">
    <property type="entry name" value="PLA2_histidine"/>
</dbReference>
<accession>A0A8J2RQ25</accession>
<dbReference type="FunFam" id="1.20.90.10:FF:000002">
    <property type="entry name" value="Phospholipase A2 group III"/>
    <property type="match status" value="1"/>
</dbReference>
<dbReference type="GO" id="GO:0016042">
    <property type="term" value="P:lipid catabolic process"/>
    <property type="evidence" value="ECO:0007669"/>
    <property type="project" value="UniProtKB-KW"/>
</dbReference>
<keyword evidence="13" id="KW-0732">Signal</keyword>
<evidence type="ECO:0000256" key="3">
    <source>
        <dbReference type="ARBA" id="ARBA00013278"/>
    </source>
</evidence>